<evidence type="ECO:0000256" key="1">
    <source>
        <dbReference type="SAM" id="Phobius"/>
    </source>
</evidence>
<proteinExistence type="predicted"/>
<feature type="transmembrane region" description="Helical" evidence="1">
    <location>
        <begin position="260"/>
        <end position="277"/>
    </location>
</feature>
<sequence length="466" mass="53985">MASTFNILIFVLYLFFYFLISNNLIDDFGGYIYLSAPIILIIIIILNYRRYKSIFHILNIFNFSSLLFFFGSPLINLFLAQENFILESIVVKEFSKRDLDFCSIIVLISLSVINFSSGLNINFLSFSNADSSHTKFNNYLFKVGSILMITSLPFIIVLIIFQIQYLLEAGYLSIYNGDISNVAYPIPFLSYVTYPFFYGFCLICSAVPTQKIFNRFFIILFCISIFESFKGGRFSLVAPILYFFWFSTLVYRTNFKLKKLLIPLVLLISLISFLTLNREKSESSVDLNKVAFSIIASQGRSVQLFSLYLENKAQVENYGKYMITSNLLLPYLVLRYPSKIFQSQNTETVMISNNFKDIITYVLSPDYYLSGGGMGGTYIVELYELGLLFSIFFSFIFGIFLYNLSKLTIVSAFFRFISYFLFLYIFIMPRAEALPNFLNLIKLGFVYLLLKFVFVFYNKIGSQKYD</sequence>
<feature type="transmembrane region" description="Helical" evidence="1">
    <location>
        <begin position="412"/>
        <end position="431"/>
    </location>
</feature>
<organism evidence="2 3">
    <name type="scientific">Aquirufa antheringensis</name>
    <dbReference type="NCBI Taxonomy" id="2516559"/>
    <lineage>
        <taxon>Bacteria</taxon>
        <taxon>Pseudomonadati</taxon>
        <taxon>Bacteroidota</taxon>
        <taxon>Cytophagia</taxon>
        <taxon>Cytophagales</taxon>
        <taxon>Flectobacillaceae</taxon>
        <taxon>Aquirufa</taxon>
    </lineage>
</organism>
<feature type="transmembrane region" description="Helical" evidence="1">
    <location>
        <begin position="101"/>
        <end position="127"/>
    </location>
</feature>
<keyword evidence="1" id="KW-1133">Transmembrane helix</keyword>
<evidence type="ECO:0000313" key="3">
    <source>
        <dbReference type="Proteomes" id="UP000293583"/>
    </source>
</evidence>
<dbReference type="RefSeq" id="WP_130922264.1">
    <property type="nucleotide sequence ID" value="NZ_SEWY01000001.1"/>
</dbReference>
<feature type="transmembrane region" description="Helical" evidence="1">
    <location>
        <begin position="235"/>
        <end position="253"/>
    </location>
</feature>
<accession>A0A4Q9BG99</accession>
<evidence type="ECO:0000313" key="2">
    <source>
        <dbReference type="EMBL" id="TBH75056.1"/>
    </source>
</evidence>
<feature type="transmembrane region" description="Helical" evidence="1">
    <location>
        <begin position="60"/>
        <end position="81"/>
    </location>
</feature>
<gene>
    <name evidence="2" type="ORF">EWU20_00355</name>
</gene>
<dbReference type="Pfam" id="PF14296">
    <property type="entry name" value="O-ag_pol_Wzy"/>
    <property type="match status" value="1"/>
</dbReference>
<dbReference type="EMBL" id="SEWY01000001">
    <property type="protein sequence ID" value="TBH75056.1"/>
    <property type="molecule type" value="Genomic_DNA"/>
</dbReference>
<feature type="transmembrane region" description="Helical" evidence="1">
    <location>
        <begin position="385"/>
        <end position="405"/>
    </location>
</feature>
<reference evidence="2 3" key="1">
    <citation type="submission" date="2019-02" db="EMBL/GenBank/DDBJ databases">
        <title>Genome of a new Bacteroidetes strain.</title>
        <authorList>
            <person name="Pitt A."/>
        </authorList>
    </citation>
    <scope>NUCLEOTIDE SEQUENCE [LARGE SCALE GENOMIC DNA]</scope>
    <source>
        <strain evidence="2 3">103A-SOEBACH</strain>
    </source>
</reference>
<dbReference type="AlphaFoldDB" id="A0A4Q9BG99"/>
<feature type="transmembrane region" description="Helical" evidence="1">
    <location>
        <begin position="183"/>
        <end position="205"/>
    </location>
</feature>
<feature type="transmembrane region" description="Helical" evidence="1">
    <location>
        <begin position="212"/>
        <end position="229"/>
    </location>
</feature>
<feature type="transmembrane region" description="Helical" evidence="1">
    <location>
        <begin position="139"/>
        <end position="163"/>
    </location>
</feature>
<feature type="transmembrane region" description="Helical" evidence="1">
    <location>
        <begin position="31"/>
        <end position="48"/>
    </location>
</feature>
<name>A0A4Q9BG99_9BACT</name>
<keyword evidence="3" id="KW-1185">Reference proteome</keyword>
<keyword evidence="1" id="KW-0472">Membrane</keyword>
<dbReference type="Proteomes" id="UP000293583">
    <property type="component" value="Unassembled WGS sequence"/>
</dbReference>
<feature type="transmembrane region" description="Helical" evidence="1">
    <location>
        <begin position="437"/>
        <end position="457"/>
    </location>
</feature>
<protein>
    <submittedName>
        <fullName evidence="2">O-antigen polysaccharide polymerase Wzy</fullName>
    </submittedName>
</protein>
<keyword evidence="1" id="KW-0812">Transmembrane</keyword>
<dbReference type="InterPro" id="IPR029468">
    <property type="entry name" value="O-ag_pol_Wzy"/>
</dbReference>
<comment type="caution">
    <text evidence="2">The sequence shown here is derived from an EMBL/GenBank/DDBJ whole genome shotgun (WGS) entry which is preliminary data.</text>
</comment>
<feature type="transmembrane region" description="Helical" evidence="1">
    <location>
        <begin position="7"/>
        <end position="25"/>
    </location>
</feature>
<dbReference type="OrthoDB" id="1839776at2"/>